<gene>
    <name evidence="3" type="ordered locus">SAR116_0383</name>
</gene>
<evidence type="ECO:0000259" key="2">
    <source>
        <dbReference type="Pfam" id="PF07484"/>
    </source>
</evidence>
<dbReference type="STRING" id="488538.SAR116_0383"/>
<evidence type="ECO:0000256" key="1">
    <source>
        <dbReference type="SAM" id="MobiDB-lite"/>
    </source>
</evidence>
<dbReference type="EC" id="3.4.21.10" evidence="3"/>
<dbReference type="EMBL" id="CP001751">
    <property type="protein sequence ID" value="ADE38626.1"/>
    <property type="molecule type" value="Genomic_DNA"/>
</dbReference>
<dbReference type="Pfam" id="PF07484">
    <property type="entry name" value="Collar"/>
    <property type="match status" value="1"/>
</dbReference>
<dbReference type="HOGENOM" id="CLU_966028_0_0_5"/>
<proteinExistence type="predicted"/>
<dbReference type="InterPro" id="IPR011083">
    <property type="entry name" value="Phage_tail_collar_dom"/>
</dbReference>
<dbReference type="KEGG" id="apb:SAR116_0383"/>
<dbReference type="GO" id="GO:0004252">
    <property type="term" value="F:serine-type endopeptidase activity"/>
    <property type="evidence" value="ECO:0007669"/>
    <property type="project" value="UniProtKB-EC"/>
</dbReference>
<reference evidence="3 4" key="1">
    <citation type="journal article" date="2010" name="J. Bacteriol.">
        <title>Complete genome sequence of "Candidatus Puniceispirillum marinum" IMCC1322, a representative of the SAR116 clade in the Alphaproteobacteria.</title>
        <authorList>
            <person name="Oh H.M."/>
            <person name="Kwon K.K."/>
            <person name="Kang I."/>
            <person name="Kang S.G."/>
            <person name="Lee J.H."/>
            <person name="Kim S.J."/>
            <person name="Cho J.C."/>
        </authorList>
    </citation>
    <scope>NUCLEOTIDE SEQUENCE [LARGE SCALE GENOMIC DNA]</scope>
    <source>
        <strain evidence="3 4">IMCC1322</strain>
    </source>
</reference>
<dbReference type="AlphaFoldDB" id="D5BQR2"/>
<feature type="region of interest" description="Disordered" evidence="1">
    <location>
        <begin position="178"/>
        <end position="243"/>
    </location>
</feature>
<dbReference type="Proteomes" id="UP000007460">
    <property type="component" value="Chromosome"/>
</dbReference>
<keyword evidence="4" id="KW-1185">Reference proteome</keyword>
<evidence type="ECO:0000313" key="4">
    <source>
        <dbReference type="Proteomes" id="UP000007460"/>
    </source>
</evidence>
<name>D5BQR2_PUNMI</name>
<keyword evidence="3" id="KW-0378">Hydrolase</keyword>
<evidence type="ECO:0000313" key="3">
    <source>
        <dbReference type="EMBL" id="ADE38626.1"/>
    </source>
</evidence>
<accession>D5BQR2</accession>
<organism evidence="3 4">
    <name type="scientific">Puniceispirillum marinum (strain IMCC1322)</name>
    <dbReference type="NCBI Taxonomy" id="488538"/>
    <lineage>
        <taxon>Bacteria</taxon>
        <taxon>Pseudomonadati</taxon>
        <taxon>Pseudomonadota</taxon>
        <taxon>Alphaproteobacteria</taxon>
        <taxon>Candidatus Puniceispirillales</taxon>
        <taxon>Candidatus Puniceispirillaceae</taxon>
        <taxon>Candidatus Puniceispirillum</taxon>
    </lineage>
</organism>
<sequence>MRLIKSTVKSSFPSVAGAVNATHTEINTACDGSTSATSTTLVDADRVVVNDNGTMVQTAMSDVKTYMESNLNITASNIATNAVTASELADNAVDTAAIADGSITAAKLASGAVGGTGFFAGMVMPYGGNTAPTGWLMMYGQAISRTTYADLFQAIGTTYGAGDGTNSFNVPDLRGRTIAGQDDMGGGGSANRLTSPINGDTLGATGGSESHTLSEAELPAHTHGGGGTISIPVGENNTQPNNVSGLVSVTSSGNPATYTVSGTSGSVGSGTAHNNVQPTIILNYIIKT</sequence>
<protein>
    <submittedName>
        <fullName evidence="3">Microcystin-dependent protein-like protein</fullName>
        <ecNumber evidence="3">3.4.21.10</ecNumber>
    </submittedName>
</protein>
<dbReference type="InterPro" id="IPR037053">
    <property type="entry name" value="Phage_tail_collar_dom_sf"/>
</dbReference>
<dbReference type="SUPFAM" id="SSF88874">
    <property type="entry name" value="Receptor-binding domain of short tail fibre protein gp12"/>
    <property type="match status" value="1"/>
</dbReference>
<dbReference type="eggNOG" id="COG4675">
    <property type="taxonomic scope" value="Bacteria"/>
</dbReference>
<feature type="domain" description="Phage tail collar" evidence="2">
    <location>
        <begin position="121"/>
        <end position="178"/>
    </location>
</feature>
<dbReference type="Gene3D" id="3.90.1340.10">
    <property type="entry name" value="Phage tail collar domain"/>
    <property type="match status" value="1"/>
</dbReference>